<proteinExistence type="predicted"/>
<comment type="caution">
    <text evidence="1">The sequence shown here is derived from an EMBL/GenBank/DDBJ whole genome shotgun (WGS) entry which is preliminary data.</text>
</comment>
<dbReference type="AlphaFoldDB" id="A0A751I480"/>
<accession>A0A751I480</accession>
<sequence length="82" mass="9624">MARVWRQHNPEHADSGVILIWDGKVYCWKNILRAPQHERPRVIAVDTEENVFIAESGNEYDGAKCWVVDDDDSHRTRYSELQ</sequence>
<gene>
    <name evidence="1" type="ORF">G7123_004288</name>
</gene>
<reference evidence="1" key="2">
    <citation type="submission" date="2020-02" db="EMBL/GenBank/DDBJ databases">
        <authorList>
            <consortium name="NCBI Pathogen Detection Project"/>
        </authorList>
    </citation>
    <scope>NUCLEOTIDE SEQUENCE</scope>
    <source>
        <strain evidence="1">7-54</strain>
    </source>
</reference>
<name>A0A751I480_SALTI</name>
<organism evidence="1">
    <name type="scientific">Salmonella typhi</name>
    <dbReference type="NCBI Taxonomy" id="90370"/>
    <lineage>
        <taxon>Bacteria</taxon>
        <taxon>Pseudomonadati</taxon>
        <taxon>Pseudomonadota</taxon>
        <taxon>Gammaproteobacteria</taxon>
        <taxon>Enterobacterales</taxon>
        <taxon>Enterobacteriaceae</taxon>
        <taxon>Salmonella</taxon>
    </lineage>
</organism>
<protein>
    <submittedName>
        <fullName evidence="1">Antirestriction protein ArdR</fullName>
    </submittedName>
</protein>
<evidence type="ECO:0000313" key="1">
    <source>
        <dbReference type="EMBL" id="HAF6853612.1"/>
    </source>
</evidence>
<reference evidence="1" key="1">
    <citation type="journal article" date="2018" name="Genome Biol.">
        <title>SKESA: strategic k-mer extension for scrupulous assemblies.</title>
        <authorList>
            <person name="Souvorov A."/>
            <person name="Agarwala R."/>
            <person name="Lipman D.J."/>
        </authorList>
    </citation>
    <scope>NUCLEOTIDE SEQUENCE</scope>
    <source>
        <strain evidence="1">7-54</strain>
    </source>
</reference>
<dbReference type="EMBL" id="DAAVVK010000030">
    <property type="protein sequence ID" value="HAF6853612.1"/>
    <property type="molecule type" value="Genomic_DNA"/>
</dbReference>